<name>A0A6B8MBM0_9HYPH</name>
<evidence type="ECO:0008006" key="4">
    <source>
        <dbReference type="Google" id="ProtNLM"/>
    </source>
</evidence>
<evidence type="ECO:0000313" key="3">
    <source>
        <dbReference type="Proteomes" id="UP000422569"/>
    </source>
</evidence>
<dbReference type="EMBL" id="CP044333">
    <property type="protein sequence ID" value="QGN00009.1"/>
    <property type="molecule type" value="Genomic_DNA"/>
</dbReference>
<keyword evidence="3" id="KW-1185">Reference proteome</keyword>
<evidence type="ECO:0000256" key="1">
    <source>
        <dbReference type="SAM" id="SignalP"/>
    </source>
</evidence>
<proteinExistence type="predicted"/>
<dbReference type="RefSeq" id="WP_016920712.1">
    <property type="nucleotide sequence ID" value="NZ_CP044333.1"/>
</dbReference>
<feature type="chain" id="PRO_5025436075" description="Twin-arginine translocation signal domain-containing protein" evidence="1">
    <location>
        <begin position="33"/>
        <end position="91"/>
    </location>
</feature>
<evidence type="ECO:0000313" key="2">
    <source>
        <dbReference type="EMBL" id="QGN00009.1"/>
    </source>
</evidence>
<dbReference type="AlphaFoldDB" id="A0A6B8MBM0"/>
<reference evidence="2 3" key="1">
    <citation type="submission" date="2019-09" db="EMBL/GenBank/DDBJ databases">
        <title>Isolation and complete genome sequencing of Methylocystis species.</title>
        <authorList>
            <person name="Rumah B.L."/>
            <person name="Stead C.E."/>
            <person name="Stevens B.C."/>
            <person name="Minton N.P."/>
            <person name="Grosse-Honebrink A."/>
            <person name="Zhang Y."/>
        </authorList>
    </citation>
    <scope>NUCLEOTIDE SEQUENCE [LARGE SCALE GENOMIC DNA]</scope>
    <source>
        <strain evidence="2 3">BRCS2</strain>
        <plasmid evidence="2 3">unnamed2</plasmid>
    </source>
</reference>
<keyword evidence="1" id="KW-0732">Signal</keyword>
<feature type="signal peptide" evidence="1">
    <location>
        <begin position="1"/>
        <end position="32"/>
    </location>
</feature>
<dbReference type="KEGG" id="mpar:F7D14_20650"/>
<protein>
    <recommendedName>
        <fullName evidence="4">Twin-arginine translocation signal domain-containing protein</fullName>
    </recommendedName>
</protein>
<dbReference type="PROSITE" id="PS51318">
    <property type="entry name" value="TAT"/>
    <property type="match status" value="1"/>
</dbReference>
<organism evidence="2 3">
    <name type="scientific">Methylocystis parvus</name>
    <dbReference type="NCBI Taxonomy" id="134"/>
    <lineage>
        <taxon>Bacteria</taxon>
        <taxon>Pseudomonadati</taxon>
        <taxon>Pseudomonadota</taxon>
        <taxon>Alphaproteobacteria</taxon>
        <taxon>Hyphomicrobiales</taxon>
        <taxon>Methylocystaceae</taxon>
        <taxon>Methylocystis</taxon>
    </lineage>
</organism>
<dbReference type="InterPro" id="IPR006311">
    <property type="entry name" value="TAT_signal"/>
</dbReference>
<keyword evidence="2" id="KW-0614">Plasmid</keyword>
<dbReference type="Proteomes" id="UP000422569">
    <property type="component" value="Plasmid unnamed2"/>
</dbReference>
<accession>A0A6B8MBM0</accession>
<geneLocation type="plasmid" evidence="2">
    <name>unnamed2</name>
</geneLocation>
<sequence length="91" mass="9632">MIKDAASRRQVLTLAAAALPATLALRSTPANAYQGNMERALASLQDAMASLEAATPNKGGHRERAMQIIQRAMNQVQMGIDYANRHGGGGL</sequence>
<gene>
    <name evidence="2" type="ORF">F7D14_20650</name>
</gene>